<dbReference type="AlphaFoldDB" id="A0A1V0TKD0"/>
<evidence type="ECO:0000313" key="1">
    <source>
        <dbReference type="EMBL" id="ARF53258.1"/>
    </source>
</evidence>
<dbReference type="KEGG" id="sgv:B1H19_02945"/>
<proteinExistence type="predicted"/>
<gene>
    <name evidence="1" type="ORF">B1H19_02945</name>
</gene>
<sequence length="223" mass="24532">MGASVGTSFDVMGIGVNAQLDASVGGGMSVTRARGKQATRSFGLNVTCAPSGNVQQYDAHRKPVFDADGKPVNAPDKVDAYRFLSFHLGEDTEHFDTFFHKVVDPSWLENGTDPNAAALRQARQSDRKPPCWRVMHRVTFVSRLLPPVPPTDAPPLERTMRELDLDSNYELVRRLDPYVRAAATGRTELTGAVRTALGTYLPELQPHAEDVIAFLAQYYGVED</sequence>
<name>A0A1V0TKD0_9ACTN</name>
<keyword evidence="2" id="KW-1185">Reference proteome</keyword>
<dbReference type="EMBL" id="CP020569">
    <property type="protein sequence ID" value="ARF53258.1"/>
    <property type="molecule type" value="Genomic_DNA"/>
</dbReference>
<protein>
    <submittedName>
        <fullName evidence="1">Uncharacterized protein</fullName>
    </submittedName>
</protein>
<reference evidence="1 2" key="1">
    <citation type="submission" date="2017-04" db="EMBL/GenBank/DDBJ databases">
        <title>Complete Genome Sequence of Streptomyces gilvosporeus F607, a Capable Producer of Natamycin.</title>
        <authorList>
            <person name="Zong G."/>
            <person name="Zhong C."/>
            <person name="Fu J."/>
            <person name="Qin R."/>
            <person name="Cao G."/>
        </authorList>
    </citation>
    <scope>NUCLEOTIDE SEQUENCE [LARGE SCALE GENOMIC DNA]</scope>
    <source>
        <strain evidence="1 2">F607</strain>
    </source>
</reference>
<accession>A0A1V0TKD0</accession>
<evidence type="ECO:0000313" key="2">
    <source>
        <dbReference type="Proteomes" id="UP000192726"/>
    </source>
</evidence>
<dbReference type="STRING" id="553510.B1H19_02945"/>
<dbReference type="Proteomes" id="UP000192726">
    <property type="component" value="Chromosome"/>
</dbReference>
<organism evidence="1 2">
    <name type="scientific">Streptomyces gilvosporeus</name>
    <dbReference type="NCBI Taxonomy" id="553510"/>
    <lineage>
        <taxon>Bacteria</taxon>
        <taxon>Bacillati</taxon>
        <taxon>Actinomycetota</taxon>
        <taxon>Actinomycetes</taxon>
        <taxon>Kitasatosporales</taxon>
        <taxon>Streptomycetaceae</taxon>
        <taxon>Streptomyces</taxon>
    </lineage>
</organism>